<reference evidence="1" key="2">
    <citation type="submission" date="2015-06" db="UniProtKB">
        <authorList>
            <consortium name="EnsemblPlants"/>
        </authorList>
    </citation>
    <scope>IDENTIFICATION</scope>
    <source>
        <strain evidence="1">DM1-3 516 R44</strain>
    </source>
</reference>
<evidence type="ECO:0000313" key="2">
    <source>
        <dbReference type="Proteomes" id="UP000011115"/>
    </source>
</evidence>
<dbReference type="EnsemblPlants" id="PGSC0003DMT400072291">
    <property type="protein sequence ID" value="PGSC0003DMT400072291"/>
    <property type="gene ID" value="PGSC0003DMG400028132"/>
</dbReference>
<proteinExistence type="predicted"/>
<gene>
    <name evidence="1" type="primary">LOC102592275</name>
</gene>
<reference evidence="2" key="1">
    <citation type="journal article" date="2011" name="Nature">
        <title>Genome sequence and analysis of the tuber crop potato.</title>
        <authorList>
            <consortium name="The Potato Genome Sequencing Consortium"/>
        </authorList>
    </citation>
    <scope>NUCLEOTIDE SEQUENCE [LARGE SCALE GENOMIC DNA]</scope>
    <source>
        <strain evidence="2">cv. DM1-3 516 R44</strain>
    </source>
</reference>
<accession>M1CQ09</accession>
<keyword evidence="2" id="KW-1185">Reference proteome</keyword>
<dbReference type="Proteomes" id="UP000011115">
    <property type="component" value="Unassembled WGS sequence"/>
</dbReference>
<name>M1CQ09_SOLTU</name>
<dbReference type="ExpressionAtlas" id="M1CQ09">
    <property type="expression patterns" value="baseline"/>
</dbReference>
<organism evidence="1 2">
    <name type="scientific">Solanum tuberosum</name>
    <name type="common">Potato</name>
    <dbReference type="NCBI Taxonomy" id="4113"/>
    <lineage>
        <taxon>Eukaryota</taxon>
        <taxon>Viridiplantae</taxon>
        <taxon>Streptophyta</taxon>
        <taxon>Embryophyta</taxon>
        <taxon>Tracheophyta</taxon>
        <taxon>Spermatophyta</taxon>
        <taxon>Magnoliopsida</taxon>
        <taxon>eudicotyledons</taxon>
        <taxon>Gunneridae</taxon>
        <taxon>Pentapetalae</taxon>
        <taxon>asterids</taxon>
        <taxon>lamiids</taxon>
        <taxon>Solanales</taxon>
        <taxon>Solanaceae</taxon>
        <taxon>Solanoideae</taxon>
        <taxon>Solaneae</taxon>
        <taxon>Solanum</taxon>
    </lineage>
</organism>
<dbReference type="OrthoDB" id="424465at2759"/>
<sequence length="56" mass="6699">MQAFSDFLFDERPVMKPSPVSPEALYFYQSSEQTDEAARMKLKFCFLDKRDYQDSY</sequence>
<dbReference type="HOGENOM" id="CLU_3018020_0_0_1"/>
<protein>
    <submittedName>
        <fullName evidence="1">Transferase, transferring glycosyl groups</fullName>
    </submittedName>
</protein>
<dbReference type="AlphaFoldDB" id="M1CQ09"/>
<dbReference type="Gramene" id="PGSC0003DMT400072291">
    <property type="protein sequence ID" value="PGSC0003DMT400072291"/>
    <property type="gene ID" value="PGSC0003DMG400028132"/>
</dbReference>
<evidence type="ECO:0000313" key="1">
    <source>
        <dbReference type="EnsemblPlants" id="PGSC0003DMT400072291"/>
    </source>
</evidence>